<dbReference type="AlphaFoldDB" id="A0A917UZX9"/>
<proteinExistence type="predicted"/>
<reference evidence="1" key="1">
    <citation type="journal article" date="2014" name="Int. J. Syst. Evol. Microbiol.">
        <title>Complete genome sequence of Corynebacterium casei LMG S-19264T (=DSM 44701T), isolated from a smear-ripened cheese.</title>
        <authorList>
            <consortium name="US DOE Joint Genome Institute (JGI-PGF)"/>
            <person name="Walter F."/>
            <person name="Albersmeier A."/>
            <person name="Kalinowski J."/>
            <person name="Ruckert C."/>
        </authorList>
    </citation>
    <scope>NUCLEOTIDE SEQUENCE</scope>
    <source>
        <strain evidence="1">JCM 30078</strain>
    </source>
</reference>
<evidence type="ECO:0000313" key="2">
    <source>
        <dbReference type="Proteomes" id="UP000635983"/>
    </source>
</evidence>
<reference evidence="1" key="2">
    <citation type="submission" date="2020-09" db="EMBL/GenBank/DDBJ databases">
        <authorList>
            <person name="Sun Q."/>
            <person name="Ohkuma M."/>
        </authorList>
    </citation>
    <scope>NUCLEOTIDE SEQUENCE</scope>
    <source>
        <strain evidence="1">JCM 30078</strain>
    </source>
</reference>
<organism evidence="1 2">
    <name type="scientific">Pseudomonas matsuisoli</name>
    <dbReference type="NCBI Taxonomy" id="1515666"/>
    <lineage>
        <taxon>Bacteria</taxon>
        <taxon>Pseudomonadati</taxon>
        <taxon>Pseudomonadota</taxon>
        <taxon>Gammaproteobacteria</taxon>
        <taxon>Pseudomonadales</taxon>
        <taxon>Pseudomonadaceae</taxon>
        <taxon>Pseudomonas</taxon>
    </lineage>
</organism>
<gene>
    <name evidence="1" type="ORF">GCM10009304_30280</name>
</gene>
<protein>
    <submittedName>
        <fullName evidence="1">Uncharacterized protein</fullName>
    </submittedName>
</protein>
<name>A0A917UZX9_9PSED</name>
<dbReference type="Proteomes" id="UP000635983">
    <property type="component" value="Unassembled WGS sequence"/>
</dbReference>
<keyword evidence="2" id="KW-1185">Reference proteome</keyword>
<dbReference type="RefSeq" id="WP_188984113.1">
    <property type="nucleotide sequence ID" value="NZ_BMPO01000007.1"/>
</dbReference>
<accession>A0A917UZX9</accession>
<dbReference type="EMBL" id="BMPO01000007">
    <property type="protein sequence ID" value="GGK02405.1"/>
    <property type="molecule type" value="Genomic_DNA"/>
</dbReference>
<evidence type="ECO:0000313" key="1">
    <source>
        <dbReference type="EMBL" id="GGK02405.1"/>
    </source>
</evidence>
<sequence>MLIATTLIANNDLHRESVRFEIPEVDRALLMEFWRHAEVLRSTRFVQEGRGSSIRLNWKQGAPARMSSVRLEEEPIWAMLLKLRPFVLQNERCYLPSILKVLKKSLCHRVFHRHLDGYAMRICSNR</sequence>
<comment type="caution">
    <text evidence="1">The sequence shown here is derived from an EMBL/GenBank/DDBJ whole genome shotgun (WGS) entry which is preliminary data.</text>
</comment>